<dbReference type="AlphaFoldDB" id="A0AAE3GAG6"/>
<evidence type="ECO:0008006" key="4">
    <source>
        <dbReference type="Google" id="ProtNLM"/>
    </source>
</evidence>
<sequence length="222" mass="24215">MTERANVFLDSRIYRICLFVYLLLVIQVCLVVALLPSAVAVFFLVPDPSNAPLFAVAVIPAGPALVAGTYATGRLLREHEQTPVRDFVRGLRLSWADILKLWVPAVLVLGLVSLNLGVTATGPARAVVLVVLLLAGLWLANVLVITARFSFRARDTARLAAYYLLARWRCALSTLTLLVLAALVLVVTSDWVLLLLLSPALHLLARVTQPLVADVEARFTKK</sequence>
<dbReference type="RefSeq" id="WP_253765999.1">
    <property type="nucleotide sequence ID" value="NZ_JAMTCK010000001.1"/>
</dbReference>
<protein>
    <recommendedName>
        <fullName evidence="4">DUF624 domain-containing protein</fullName>
    </recommendedName>
</protein>
<organism evidence="2 3">
    <name type="scientific">Goodfellowiella coeruleoviolacea</name>
    <dbReference type="NCBI Taxonomy" id="334858"/>
    <lineage>
        <taxon>Bacteria</taxon>
        <taxon>Bacillati</taxon>
        <taxon>Actinomycetota</taxon>
        <taxon>Actinomycetes</taxon>
        <taxon>Pseudonocardiales</taxon>
        <taxon>Pseudonocardiaceae</taxon>
        <taxon>Goodfellowiella</taxon>
    </lineage>
</organism>
<dbReference type="Proteomes" id="UP001206128">
    <property type="component" value="Unassembled WGS sequence"/>
</dbReference>
<comment type="caution">
    <text evidence="2">The sequence shown here is derived from an EMBL/GenBank/DDBJ whole genome shotgun (WGS) entry which is preliminary data.</text>
</comment>
<keyword evidence="1" id="KW-0812">Transmembrane</keyword>
<keyword evidence="3" id="KW-1185">Reference proteome</keyword>
<name>A0AAE3GAG6_9PSEU</name>
<accession>A0AAE3GAG6</accession>
<feature type="transmembrane region" description="Helical" evidence="1">
    <location>
        <begin position="172"/>
        <end position="197"/>
    </location>
</feature>
<gene>
    <name evidence="2" type="ORF">LX83_000234</name>
</gene>
<dbReference type="EMBL" id="JAMTCK010000001">
    <property type="protein sequence ID" value="MCP2163394.1"/>
    <property type="molecule type" value="Genomic_DNA"/>
</dbReference>
<feature type="transmembrane region" description="Helical" evidence="1">
    <location>
        <begin position="93"/>
        <end position="114"/>
    </location>
</feature>
<evidence type="ECO:0000313" key="2">
    <source>
        <dbReference type="EMBL" id="MCP2163394.1"/>
    </source>
</evidence>
<evidence type="ECO:0000313" key="3">
    <source>
        <dbReference type="Proteomes" id="UP001206128"/>
    </source>
</evidence>
<reference evidence="2" key="1">
    <citation type="submission" date="2022-06" db="EMBL/GenBank/DDBJ databases">
        <title>Genomic Encyclopedia of Archaeal and Bacterial Type Strains, Phase II (KMG-II): from individual species to whole genera.</title>
        <authorList>
            <person name="Goeker M."/>
        </authorList>
    </citation>
    <scope>NUCLEOTIDE SEQUENCE</scope>
    <source>
        <strain evidence="2">DSM 43935</strain>
    </source>
</reference>
<proteinExistence type="predicted"/>
<feature type="transmembrane region" description="Helical" evidence="1">
    <location>
        <begin position="20"/>
        <end position="45"/>
    </location>
</feature>
<feature type="transmembrane region" description="Helical" evidence="1">
    <location>
        <begin position="51"/>
        <end position="72"/>
    </location>
</feature>
<feature type="transmembrane region" description="Helical" evidence="1">
    <location>
        <begin position="126"/>
        <end position="151"/>
    </location>
</feature>
<evidence type="ECO:0000256" key="1">
    <source>
        <dbReference type="SAM" id="Phobius"/>
    </source>
</evidence>
<keyword evidence="1" id="KW-0472">Membrane</keyword>
<keyword evidence="1" id="KW-1133">Transmembrane helix</keyword>